<reference evidence="2 3" key="1">
    <citation type="submission" date="2023-10" db="EMBL/GenBank/DDBJ databases">
        <title>Xenorhabdus taiwanensis sp. nov., a symbiotic bacterium associated with the entomopathogenic nematode Steinernema taiwanensis.</title>
        <authorList>
            <person name="Tseng C.T."/>
            <person name="Shu H.Y."/>
            <person name="Chen M.H."/>
            <person name="Fang Y.J."/>
            <person name="Wu T.L."/>
            <person name="Lin Y.C."/>
            <person name="Huang C.J."/>
        </authorList>
    </citation>
    <scope>NUCLEOTIDE SEQUENCE [LARGE SCALE GENOMIC DNA]</scope>
    <source>
        <strain evidence="2 3">TCT-1</strain>
    </source>
</reference>
<keyword evidence="1" id="KW-0812">Transmembrane</keyword>
<organism evidence="2 3">
    <name type="scientific">Xenorhabdus taiwanensis</name>
    <dbReference type="NCBI Taxonomy" id="3085177"/>
    <lineage>
        <taxon>Bacteria</taxon>
        <taxon>Pseudomonadati</taxon>
        <taxon>Pseudomonadota</taxon>
        <taxon>Gammaproteobacteria</taxon>
        <taxon>Enterobacterales</taxon>
        <taxon>Morganellaceae</taxon>
        <taxon>Xenorhabdus</taxon>
    </lineage>
</organism>
<feature type="transmembrane region" description="Helical" evidence="1">
    <location>
        <begin position="21"/>
        <end position="39"/>
    </location>
</feature>
<gene>
    <name evidence="2" type="ORF">TCT1_07830</name>
</gene>
<feature type="transmembrane region" description="Helical" evidence="1">
    <location>
        <begin position="59"/>
        <end position="80"/>
    </location>
</feature>
<proteinExistence type="predicted"/>
<evidence type="ECO:0000256" key="1">
    <source>
        <dbReference type="SAM" id="Phobius"/>
    </source>
</evidence>
<evidence type="ECO:0000313" key="3">
    <source>
        <dbReference type="Proteomes" id="UP001529514"/>
    </source>
</evidence>
<name>A0ABN7C208_9GAMM</name>
<dbReference type="Proteomes" id="UP001529514">
    <property type="component" value="Chromosome"/>
</dbReference>
<protein>
    <submittedName>
        <fullName evidence="2">Uncharacterized protein</fullName>
    </submittedName>
</protein>
<dbReference type="EMBL" id="AP028978">
    <property type="protein sequence ID" value="BET95862.1"/>
    <property type="molecule type" value="Genomic_DNA"/>
</dbReference>
<keyword evidence="1" id="KW-1133">Transmembrane helix</keyword>
<sequence length="85" mass="9945">MDRNLRKKVADCFRGKKKNKGNVWAKWGYIPVILFYPTSLKLWFREHAPDFLPEFVVDVVSAIVIALAVIYIPLLLIGYLRKPRK</sequence>
<evidence type="ECO:0000313" key="2">
    <source>
        <dbReference type="EMBL" id="BET95862.1"/>
    </source>
</evidence>
<accession>A0ABN7C208</accession>
<keyword evidence="1" id="KW-0472">Membrane</keyword>
<keyword evidence="3" id="KW-1185">Reference proteome</keyword>
<dbReference type="RefSeq" id="WP_374052745.1">
    <property type="nucleotide sequence ID" value="NZ_AP028978.1"/>
</dbReference>